<keyword evidence="3" id="KW-0862">Zinc</keyword>
<dbReference type="PANTHER" id="PTHR28620">
    <property type="entry name" value="CENTROMERE PROTEIN V"/>
    <property type="match status" value="1"/>
</dbReference>
<evidence type="ECO:0000313" key="7">
    <source>
        <dbReference type="Proteomes" id="UP000275408"/>
    </source>
</evidence>
<evidence type="ECO:0000256" key="2">
    <source>
        <dbReference type="ARBA" id="ARBA00022723"/>
    </source>
</evidence>
<name>A0A3M6U334_POCDA</name>
<dbReference type="InterPro" id="IPR011057">
    <property type="entry name" value="Mss4-like_sf"/>
</dbReference>
<dbReference type="InterPro" id="IPR052355">
    <property type="entry name" value="CENP-V-like"/>
</dbReference>
<dbReference type="OrthoDB" id="2993351at2759"/>
<dbReference type="PROSITE" id="PS51891">
    <property type="entry name" value="CENP_V_GFA"/>
    <property type="match status" value="2"/>
</dbReference>
<dbReference type="EMBL" id="RCHS01002320">
    <property type="protein sequence ID" value="RMX47996.1"/>
    <property type="molecule type" value="Genomic_DNA"/>
</dbReference>
<comment type="similarity">
    <text evidence="1">Belongs to the Gfa family.</text>
</comment>
<comment type="caution">
    <text evidence="6">The sequence shown here is derived from an EMBL/GenBank/DDBJ whole genome shotgun (WGS) entry which is preliminary data.</text>
</comment>
<protein>
    <recommendedName>
        <fullName evidence="5">CENP-V/GFA domain-containing protein</fullName>
    </recommendedName>
</protein>
<keyword evidence="2" id="KW-0479">Metal-binding</keyword>
<dbReference type="Proteomes" id="UP000275408">
    <property type="component" value="Unassembled WGS sequence"/>
</dbReference>
<feature type="domain" description="CENP-V/GFA" evidence="5">
    <location>
        <begin position="128"/>
        <end position="245"/>
    </location>
</feature>
<feature type="chain" id="PRO_5017934268" description="CENP-V/GFA domain-containing protein" evidence="4">
    <location>
        <begin position="29"/>
        <end position="294"/>
    </location>
</feature>
<sequence length="294" mass="33694">MDSKNHPRIRLLFVMAVHLVKHIGGCHCGKVRFEILAKPVLKAWKCNCTICVKKGITPVLVPEEYFKLLQGEGHISCYTYNTHQAKHYFCTTCGIHAFYRPRSNPKAYGISLHCLDGGTVQKIDTVVINALDWENWEKYLMEHPDASNYTDNVHCTICVKKGMLLVCLPKEYFKLTQGGEHISCYTFNTHQAKHYFCSSCGIHPFYQPRTNPEARGISLQCLDEEETKKKAEVVPCDATNWEKWEQYLNEHPKARNLTENLMSVNLVRHTGGCHCGRVRFEVLAKPVLKAYDCK</sequence>
<reference evidence="6 7" key="1">
    <citation type="journal article" date="2018" name="Sci. Rep.">
        <title>Comparative analysis of the Pocillopora damicornis genome highlights role of immune system in coral evolution.</title>
        <authorList>
            <person name="Cunning R."/>
            <person name="Bay R.A."/>
            <person name="Gillette P."/>
            <person name="Baker A.C."/>
            <person name="Traylor-Knowles N."/>
        </authorList>
    </citation>
    <scope>NUCLEOTIDE SEQUENCE [LARGE SCALE GENOMIC DNA]</scope>
    <source>
        <strain evidence="6">RSMAS</strain>
        <tissue evidence="6">Whole animal</tissue>
    </source>
</reference>
<dbReference type="InterPro" id="IPR006913">
    <property type="entry name" value="CENP-V/GFA"/>
</dbReference>
<organism evidence="6 7">
    <name type="scientific">Pocillopora damicornis</name>
    <name type="common">Cauliflower coral</name>
    <name type="synonym">Millepora damicornis</name>
    <dbReference type="NCBI Taxonomy" id="46731"/>
    <lineage>
        <taxon>Eukaryota</taxon>
        <taxon>Metazoa</taxon>
        <taxon>Cnidaria</taxon>
        <taxon>Anthozoa</taxon>
        <taxon>Hexacorallia</taxon>
        <taxon>Scleractinia</taxon>
        <taxon>Astrocoeniina</taxon>
        <taxon>Pocilloporidae</taxon>
        <taxon>Pocillopora</taxon>
    </lineage>
</organism>
<dbReference type="PANTHER" id="PTHR28620:SF1">
    <property type="entry name" value="CENP-V_GFA DOMAIN-CONTAINING PROTEIN"/>
    <property type="match status" value="1"/>
</dbReference>
<dbReference type="AlphaFoldDB" id="A0A3M6U334"/>
<feature type="domain" description="CENP-V/GFA" evidence="5">
    <location>
        <begin position="22"/>
        <end position="137"/>
    </location>
</feature>
<dbReference type="Pfam" id="PF04828">
    <property type="entry name" value="GFA"/>
    <property type="match status" value="2"/>
</dbReference>
<dbReference type="STRING" id="46731.A0A3M6U334"/>
<evidence type="ECO:0000313" key="6">
    <source>
        <dbReference type="EMBL" id="RMX47996.1"/>
    </source>
</evidence>
<evidence type="ECO:0000256" key="1">
    <source>
        <dbReference type="ARBA" id="ARBA00005495"/>
    </source>
</evidence>
<dbReference type="SUPFAM" id="SSF51316">
    <property type="entry name" value="Mss4-like"/>
    <property type="match status" value="3"/>
</dbReference>
<dbReference type="GO" id="GO:0046872">
    <property type="term" value="F:metal ion binding"/>
    <property type="evidence" value="ECO:0007669"/>
    <property type="project" value="UniProtKB-KW"/>
</dbReference>
<keyword evidence="7" id="KW-1185">Reference proteome</keyword>
<dbReference type="Gene3D" id="2.170.150.70">
    <property type="match status" value="2"/>
</dbReference>
<feature type="signal peptide" evidence="4">
    <location>
        <begin position="1"/>
        <end position="28"/>
    </location>
</feature>
<evidence type="ECO:0000256" key="4">
    <source>
        <dbReference type="SAM" id="SignalP"/>
    </source>
</evidence>
<gene>
    <name evidence="6" type="ORF">pdam_00005365</name>
</gene>
<keyword evidence="4" id="KW-0732">Signal</keyword>
<evidence type="ECO:0000259" key="5">
    <source>
        <dbReference type="PROSITE" id="PS51891"/>
    </source>
</evidence>
<proteinExistence type="inferred from homology"/>
<evidence type="ECO:0000256" key="3">
    <source>
        <dbReference type="ARBA" id="ARBA00022833"/>
    </source>
</evidence>
<dbReference type="GO" id="GO:0016846">
    <property type="term" value="F:carbon-sulfur lyase activity"/>
    <property type="evidence" value="ECO:0007669"/>
    <property type="project" value="InterPro"/>
</dbReference>
<accession>A0A3M6U334</accession>